<keyword evidence="2" id="KW-0560">Oxidoreductase</keyword>
<comment type="caution">
    <text evidence="2">The sequence shown here is derived from an EMBL/GenBank/DDBJ whole genome shotgun (WGS) entry which is preliminary data.</text>
</comment>
<dbReference type="Pfam" id="PF02627">
    <property type="entry name" value="CMD"/>
    <property type="match status" value="1"/>
</dbReference>
<keyword evidence="3" id="KW-1185">Reference proteome</keyword>
<dbReference type="Gene3D" id="1.20.1290.10">
    <property type="entry name" value="AhpD-like"/>
    <property type="match status" value="1"/>
</dbReference>
<keyword evidence="2" id="KW-0575">Peroxidase</keyword>
<dbReference type="PANTHER" id="PTHR34846">
    <property type="entry name" value="4-CARBOXYMUCONOLACTONE DECARBOXYLASE FAMILY PROTEIN (AFU_ORTHOLOGUE AFUA_6G11590)"/>
    <property type="match status" value="1"/>
</dbReference>
<protein>
    <submittedName>
        <fullName evidence="2">Alkylhydroperoxidase</fullName>
    </submittedName>
</protein>
<accession>A0A4Q1AYQ3</accession>
<dbReference type="EMBL" id="NXIE01000001">
    <property type="protein sequence ID" value="RXK14503.1"/>
    <property type="molecule type" value="Genomic_DNA"/>
</dbReference>
<feature type="domain" description="Carboxymuconolactone decarboxylase-like" evidence="1">
    <location>
        <begin position="13"/>
        <end position="97"/>
    </location>
</feature>
<dbReference type="NCBIfam" id="TIGR00778">
    <property type="entry name" value="ahpD_dom"/>
    <property type="match status" value="1"/>
</dbReference>
<evidence type="ECO:0000313" key="2">
    <source>
        <dbReference type="EMBL" id="RXK14503.1"/>
    </source>
</evidence>
<dbReference type="RefSeq" id="WP_129060643.1">
    <property type="nucleotide sequence ID" value="NZ_NXIE01000001.1"/>
</dbReference>
<dbReference type="Proteomes" id="UP000289718">
    <property type="component" value="Unassembled WGS sequence"/>
</dbReference>
<dbReference type="SUPFAM" id="SSF69118">
    <property type="entry name" value="AhpD-like"/>
    <property type="match status" value="1"/>
</dbReference>
<dbReference type="PANTHER" id="PTHR34846:SF10">
    <property type="entry name" value="CYTOPLASMIC PROTEIN"/>
    <property type="match status" value="1"/>
</dbReference>
<proteinExistence type="predicted"/>
<dbReference type="InterPro" id="IPR004675">
    <property type="entry name" value="AhpD_core"/>
</dbReference>
<evidence type="ECO:0000313" key="3">
    <source>
        <dbReference type="Proteomes" id="UP000289718"/>
    </source>
</evidence>
<evidence type="ECO:0000259" key="1">
    <source>
        <dbReference type="Pfam" id="PF02627"/>
    </source>
</evidence>
<dbReference type="InterPro" id="IPR029032">
    <property type="entry name" value="AhpD-like"/>
</dbReference>
<gene>
    <name evidence="2" type="ORF">CP965_03370</name>
</gene>
<sequence>MTNRINMANEVPSLYKKLSNMEEDVKELIIKAGINEGFFHLLKLKASQINKCSYCVRLHTRDALACKESIERISLVAAWEESDYFSSKERACLSLVEAITLVNENQVPDEVYEKAKEILSKEELIAVEWLAIVINSWNRLAISSRYIVKE</sequence>
<organism evidence="2 3">
    <name type="scientific">Halarcobacter mediterraneus</name>
    <dbReference type="NCBI Taxonomy" id="2023153"/>
    <lineage>
        <taxon>Bacteria</taxon>
        <taxon>Pseudomonadati</taxon>
        <taxon>Campylobacterota</taxon>
        <taxon>Epsilonproteobacteria</taxon>
        <taxon>Campylobacterales</taxon>
        <taxon>Arcobacteraceae</taxon>
        <taxon>Halarcobacter</taxon>
    </lineage>
</organism>
<dbReference type="GO" id="GO:0051920">
    <property type="term" value="F:peroxiredoxin activity"/>
    <property type="evidence" value="ECO:0007669"/>
    <property type="project" value="InterPro"/>
</dbReference>
<name>A0A4Q1AYQ3_9BACT</name>
<dbReference type="OrthoDB" id="9801997at2"/>
<dbReference type="AlphaFoldDB" id="A0A4Q1AYQ3"/>
<reference evidence="2 3" key="1">
    <citation type="submission" date="2017-09" db="EMBL/GenBank/DDBJ databases">
        <title>Genomics of the genus Arcobacter.</title>
        <authorList>
            <person name="Perez-Cataluna A."/>
            <person name="Figueras M.J."/>
            <person name="Salas-Masso N."/>
        </authorList>
    </citation>
    <scope>NUCLEOTIDE SEQUENCE [LARGE SCALE GENOMIC DNA]</scope>
    <source>
        <strain evidence="2 3">F156-34</strain>
    </source>
</reference>
<dbReference type="InterPro" id="IPR003779">
    <property type="entry name" value="CMD-like"/>
</dbReference>